<evidence type="ECO:0000313" key="2">
    <source>
        <dbReference type="Proteomes" id="UP000016231"/>
    </source>
</evidence>
<dbReference type="HOGENOM" id="CLU_198928_0_0_0"/>
<dbReference type="OrthoDB" id="95747at2"/>
<dbReference type="EMBL" id="CP003700">
    <property type="protein sequence ID" value="EEU32854.1"/>
    <property type="molecule type" value="Genomic_DNA"/>
</dbReference>
<evidence type="ECO:0000313" key="1">
    <source>
        <dbReference type="EMBL" id="EEU32854.1"/>
    </source>
</evidence>
<accession>C7XPW1</accession>
<protein>
    <submittedName>
        <fullName evidence="1">Uncharacterized protein</fullName>
    </submittedName>
</protein>
<organism evidence="1 2">
    <name type="scientific">Fusobacterium vincentii 3_1_36A2</name>
    <dbReference type="NCBI Taxonomy" id="469604"/>
    <lineage>
        <taxon>Bacteria</taxon>
        <taxon>Fusobacteriati</taxon>
        <taxon>Fusobacteriota</taxon>
        <taxon>Fusobacteriia</taxon>
        <taxon>Fusobacteriales</taxon>
        <taxon>Fusobacteriaceae</taxon>
        <taxon>Fusobacterium</taxon>
    </lineage>
</organism>
<name>C7XPW1_FUSVC</name>
<proteinExistence type="predicted"/>
<dbReference type="KEGG" id="fnc:HMPREF0946_00927"/>
<gene>
    <name evidence="1" type="ORF">HMPREF0946_00927</name>
</gene>
<dbReference type="RefSeq" id="WP_008799745.1">
    <property type="nucleotide sequence ID" value="NC_022196.1"/>
</dbReference>
<reference evidence="1 2" key="1">
    <citation type="submission" date="2013-08" db="EMBL/GenBank/DDBJ databases">
        <title>The Genome Sequence of Fusobacterium sp. 3_1_36A2.</title>
        <authorList>
            <consortium name="The Broad Institute Genome Sequencing Platform"/>
            <person name="Earl A."/>
            <person name="Ward D."/>
            <person name="Feldgarden M."/>
            <person name="Gevers D."/>
            <person name="Strauss J."/>
            <person name="White A."/>
            <person name="Allen-Vercoe E."/>
            <person name="Walker B."/>
            <person name="Young S.K."/>
            <person name="Zeng Q."/>
            <person name="Gargeya S."/>
            <person name="Fitzgerald M."/>
            <person name="Haas B."/>
            <person name="Abouelleil A."/>
            <person name="Alvarado L."/>
            <person name="Arachchi H.M."/>
            <person name="Berlin A.M."/>
            <person name="Chapman S.B."/>
            <person name="Goldberg J."/>
            <person name="Griggs A."/>
            <person name="Gujja S."/>
            <person name="Hansen M."/>
            <person name="Howarth C."/>
            <person name="Imamovic A."/>
            <person name="Larimer J."/>
            <person name="McCowen C."/>
            <person name="Montmayeur A."/>
            <person name="Murphy C."/>
            <person name="Neiman D."/>
            <person name="Pearson M."/>
            <person name="Priest M."/>
            <person name="Roberts A."/>
            <person name="Saif S."/>
            <person name="Shea T."/>
            <person name="Sisk P."/>
            <person name="Sykes S."/>
            <person name="Wortman J."/>
            <person name="Nusbaum C."/>
            <person name="Birren B."/>
        </authorList>
    </citation>
    <scope>NUCLEOTIDE SEQUENCE [LARGE SCALE GENOMIC DNA]</scope>
    <source>
        <strain evidence="1 2">3_1_36A2</strain>
    </source>
</reference>
<dbReference type="Proteomes" id="UP000016231">
    <property type="component" value="Chromosome"/>
</dbReference>
<dbReference type="AlphaFoldDB" id="C7XPW1"/>
<sequence>MWKCKKCGCNIFYQIFTGIFSIEKADKNQEIVECRDNILKYSKFYCEECKKSGWTLDEVAKWEEDMNE</sequence>